<sequence>MPVGAEAELALSRFVETMCGNPQIQDDLNDVDDLEKLRIVVQSIESSLTGAALIPLEQATRPPKILVDSGVAAQVIPWRLLRCTGGPLVLQLICKKANFAIWIESC</sequence>
<accession>A0A024CH65</accession>
<name>A0A024CH65_9SYNE</name>
<organism evidence="1">
    <name type="scientific">uncultured Synechococcus sp</name>
    <dbReference type="NCBI Taxonomy" id="154535"/>
    <lineage>
        <taxon>Bacteria</taxon>
        <taxon>Bacillati</taxon>
        <taxon>Cyanobacteriota</taxon>
        <taxon>Cyanophyceae</taxon>
        <taxon>Synechococcales</taxon>
        <taxon>Synechococcaceae</taxon>
        <taxon>Synechococcus</taxon>
        <taxon>environmental samples</taxon>
    </lineage>
</organism>
<protein>
    <submittedName>
        <fullName evidence="1">Uncharacterized protein</fullName>
    </submittedName>
</protein>
<proteinExistence type="predicted"/>
<evidence type="ECO:0000313" key="1">
    <source>
        <dbReference type="EMBL" id="AHZ34120.1"/>
    </source>
</evidence>
<gene>
    <name evidence="1" type="primary">unk9</name>
</gene>
<dbReference type="EMBL" id="KF846558">
    <property type="protein sequence ID" value="AHZ34120.1"/>
    <property type="molecule type" value="Genomic_DNA"/>
</dbReference>
<reference evidence="1" key="1">
    <citation type="journal article" date="2014" name="FEMS Microbiol. Ecol.">
        <title>Development of a targeted metagenomic approach to study a genomic region involved in light harvesting in marine Synechococcus.</title>
        <authorList>
            <person name="Humily F."/>
            <person name="Farrant G.K."/>
            <person name="Marie D."/>
            <person name="Perennou M."/>
            <person name="Mazard S."/>
            <person name="Labadie K."/>
            <person name="Aury J.-M."/>
            <person name="Wincker P."/>
            <person name="Nicolas Segui A."/>
            <person name="Scanlan D.J."/>
            <person name="Garczarek L."/>
        </authorList>
    </citation>
    <scope>NUCLEOTIDE SEQUENCE</scope>
</reference>
<dbReference type="AlphaFoldDB" id="A0A024CH65"/>